<gene>
    <name evidence="7" type="ordered locus">Fbal_3771</name>
</gene>
<reference evidence="7 8" key="1">
    <citation type="journal article" date="2010" name="Stand. Genomic Sci.">
        <title>Complete genome sequence of Ferrimonas balearica type strain (PAT).</title>
        <authorList>
            <person name="Nolan M."/>
            <person name="Sikorski J."/>
            <person name="Davenport K."/>
            <person name="Lucas S."/>
            <person name="Glavina Del Rio T."/>
            <person name="Tice H."/>
            <person name="Cheng J."/>
            <person name="Goodwin L."/>
            <person name="Pitluck S."/>
            <person name="Liolios K."/>
            <person name="Ivanova N."/>
            <person name="Mavromatis K."/>
            <person name="Ovchinnikova G."/>
            <person name="Pati A."/>
            <person name="Chen A."/>
            <person name="Palaniappan K."/>
            <person name="Land M."/>
            <person name="Hauser L."/>
            <person name="Chang Y."/>
            <person name="Jeffries C."/>
            <person name="Tapia R."/>
            <person name="Brettin T."/>
            <person name="Detter J."/>
            <person name="Han C."/>
            <person name="Yasawong M."/>
            <person name="Rohde M."/>
            <person name="Tindall B."/>
            <person name="Goker M."/>
            <person name="Woyke T."/>
            <person name="Bristow J."/>
            <person name="Eisen J."/>
            <person name="Markowitz V."/>
            <person name="Hugenholtz P."/>
            <person name="Kyrpides N."/>
            <person name="Klenk H."/>
            <person name="Lapidus A."/>
        </authorList>
    </citation>
    <scope>NUCLEOTIDE SEQUENCE [LARGE SCALE GENOMIC DNA]</scope>
    <source>
        <strain evidence="8">DSM 9799 / CCM 4581 / KCTC 23876 / PAT</strain>
    </source>
</reference>
<evidence type="ECO:0000256" key="4">
    <source>
        <dbReference type="ARBA" id="ARBA00023136"/>
    </source>
</evidence>
<evidence type="ECO:0000256" key="1">
    <source>
        <dbReference type="ARBA" id="ARBA00004370"/>
    </source>
</evidence>
<dbReference type="GeneID" id="67183966"/>
<dbReference type="RefSeq" id="WP_013347269.1">
    <property type="nucleotide sequence ID" value="NC_014541.1"/>
</dbReference>
<feature type="transmembrane region" description="Helical" evidence="5">
    <location>
        <begin position="83"/>
        <end position="105"/>
    </location>
</feature>
<keyword evidence="3 5" id="KW-1133">Transmembrane helix</keyword>
<comment type="subcellular location">
    <subcellularLocation>
        <location evidence="1">Membrane</location>
    </subcellularLocation>
</comment>
<feature type="transmembrane region" description="Helical" evidence="5">
    <location>
        <begin position="111"/>
        <end position="132"/>
    </location>
</feature>
<feature type="transmembrane region" description="Helical" evidence="5">
    <location>
        <begin position="153"/>
        <end position="171"/>
    </location>
</feature>
<dbReference type="AlphaFoldDB" id="E1SR34"/>
<organism evidence="7 8">
    <name type="scientific">Ferrimonas balearica (strain DSM 9799 / CCM 4581 / KCTC 23876 / PAT)</name>
    <dbReference type="NCBI Taxonomy" id="550540"/>
    <lineage>
        <taxon>Bacteria</taxon>
        <taxon>Pseudomonadati</taxon>
        <taxon>Pseudomonadota</taxon>
        <taxon>Gammaproteobacteria</taxon>
        <taxon>Alteromonadales</taxon>
        <taxon>Ferrimonadaceae</taxon>
        <taxon>Ferrimonas</taxon>
    </lineage>
</organism>
<feature type="domain" description="Mechanosensitive ion channel MscS" evidence="6">
    <location>
        <begin position="195"/>
        <end position="263"/>
    </location>
</feature>
<sequence>MDTEIRSGLRHRLVDTLQQWGLPVESSDWQTFVILALIALVIAWVGHAVLKRVAGRAISTLSDRLVGPWAGPFKQNRVVEKTAIIVPLVILDLFTPLVFAAWPWWDHAATMALELLILVVVIRLIFAVLDTVQAVALQSPVSRRLPVQSFIQLGKLFLFLVAAILFISVLLEKSPLYLLSGLGVATGLLLLVFRDTILGFVAGVQLSANRMVSRGDWVQMDKYGANGDVIEVSLTTVKVQNFDKTITMIPAHAMVADAFRNWRGMQEAGGRRIKRSLLLDLHSVRFLDEALYERLDQIELMRPHLANKRKELTEANAGVPHLEQPANGRKLTNLGCFRAYLQAYLEHHPMILKEMTLMVRQLEPTENGLPMEIYCFTNDTRWPIYEGIQADIFDHALAVLPQFELRAMQKPTGADLRQMGRPFGH</sequence>
<evidence type="ECO:0000313" key="7">
    <source>
        <dbReference type="EMBL" id="ADN77964.1"/>
    </source>
</evidence>
<dbReference type="PANTHER" id="PTHR30414:SF0">
    <property type="entry name" value="MINICONDUCTANCE MECHANOSENSITIVE CHANNEL YBDG"/>
    <property type="match status" value="1"/>
</dbReference>
<keyword evidence="4 5" id="KW-0472">Membrane</keyword>
<name>E1SR34_FERBD</name>
<feature type="transmembrane region" description="Helical" evidence="5">
    <location>
        <begin position="29"/>
        <end position="50"/>
    </location>
</feature>
<dbReference type="InterPro" id="IPR030192">
    <property type="entry name" value="YbdG"/>
</dbReference>
<accession>E1SR34</accession>
<dbReference type="InterPro" id="IPR006685">
    <property type="entry name" value="MscS_channel_2nd"/>
</dbReference>
<dbReference type="Pfam" id="PF00924">
    <property type="entry name" value="MS_channel_2nd"/>
    <property type="match status" value="1"/>
</dbReference>
<dbReference type="InterPro" id="IPR023408">
    <property type="entry name" value="MscS_beta-dom_sf"/>
</dbReference>
<dbReference type="Gene3D" id="2.30.30.60">
    <property type="match status" value="1"/>
</dbReference>
<dbReference type="EMBL" id="CP002209">
    <property type="protein sequence ID" value="ADN77964.1"/>
    <property type="molecule type" value="Genomic_DNA"/>
</dbReference>
<dbReference type="HOGENOM" id="CLU_045354_1_0_6"/>
<evidence type="ECO:0000256" key="2">
    <source>
        <dbReference type="ARBA" id="ARBA00022692"/>
    </source>
</evidence>
<evidence type="ECO:0000313" key="8">
    <source>
        <dbReference type="Proteomes" id="UP000006683"/>
    </source>
</evidence>
<evidence type="ECO:0000259" key="6">
    <source>
        <dbReference type="Pfam" id="PF00924"/>
    </source>
</evidence>
<feature type="transmembrane region" description="Helical" evidence="5">
    <location>
        <begin position="177"/>
        <end position="204"/>
    </location>
</feature>
<dbReference type="eggNOG" id="COG0668">
    <property type="taxonomic scope" value="Bacteria"/>
</dbReference>
<dbReference type="KEGG" id="fbl:Fbal_3771"/>
<evidence type="ECO:0000256" key="3">
    <source>
        <dbReference type="ARBA" id="ARBA00022989"/>
    </source>
</evidence>
<dbReference type="STRING" id="550540.Fbal_3771"/>
<keyword evidence="2 5" id="KW-0812">Transmembrane</keyword>
<dbReference type="PANTHER" id="PTHR30414">
    <property type="entry name" value="MINICONDUCTANCE MECHANOSENSITIVE CHANNEL YBDG"/>
    <property type="match status" value="1"/>
</dbReference>
<dbReference type="GO" id="GO:0071470">
    <property type="term" value="P:cellular response to osmotic stress"/>
    <property type="evidence" value="ECO:0007669"/>
    <property type="project" value="InterPro"/>
</dbReference>
<proteinExistence type="predicted"/>
<dbReference type="GO" id="GO:0005886">
    <property type="term" value="C:plasma membrane"/>
    <property type="evidence" value="ECO:0007669"/>
    <property type="project" value="TreeGrafter"/>
</dbReference>
<evidence type="ECO:0000256" key="5">
    <source>
        <dbReference type="SAM" id="Phobius"/>
    </source>
</evidence>
<dbReference type="GO" id="GO:0008381">
    <property type="term" value="F:mechanosensitive monoatomic ion channel activity"/>
    <property type="evidence" value="ECO:0007669"/>
    <property type="project" value="InterPro"/>
</dbReference>
<dbReference type="SUPFAM" id="SSF50182">
    <property type="entry name" value="Sm-like ribonucleoproteins"/>
    <property type="match status" value="1"/>
</dbReference>
<keyword evidence="8" id="KW-1185">Reference proteome</keyword>
<protein>
    <submittedName>
        <fullName evidence="7">MscS Mechanosensitive ion channel</fullName>
    </submittedName>
</protein>
<dbReference type="Proteomes" id="UP000006683">
    <property type="component" value="Chromosome"/>
</dbReference>
<dbReference type="InterPro" id="IPR010920">
    <property type="entry name" value="LSM_dom_sf"/>
</dbReference>